<comment type="similarity">
    <text evidence="2">Belongs to the EMC1 family.</text>
</comment>
<keyword evidence="9 11" id="KW-0472">Membrane</keyword>
<dbReference type="GO" id="GO:0034975">
    <property type="term" value="P:protein folding in endoplasmic reticulum"/>
    <property type="evidence" value="ECO:0007669"/>
    <property type="project" value="TreeGrafter"/>
</dbReference>
<proteinExistence type="inferred from homology"/>
<dbReference type="GO" id="GO:0072546">
    <property type="term" value="C:EMC complex"/>
    <property type="evidence" value="ECO:0007669"/>
    <property type="project" value="InterPro"/>
</dbReference>
<name>A0A1V9X9S8_9ACAR</name>
<comment type="subunit">
    <text evidence="3">Component of the ER membrane protein complex (EMC).</text>
</comment>
<evidence type="ECO:0000256" key="7">
    <source>
        <dbReference type="ARBA" id="ARBA00022824"/>
    </source>
</evidence>
<dbReference type="OrthoDB" id="28092at2759"/>
<evidence type="ECO:0000256" key="10">
    <source>
        <dbReference type="ARBA" id="ARBA00023180"/>
    </source>
</evidence>
<dbReference type="Gene3D" id="2.130.10.10">
    <property type="entry name" value="YVTN repeat-like/Quinoprotein amine dehydrogenase"/>
    <property type="match status" value="1"/>
</dbReference>
<dbReference type="InterPro" id="IPR026895">
    <property type="entry name" value="EMC1"/>
</dbReference>
<protein>
    <recommendedName>
        <fullName evidence="4">ER membrane protein complex subunit 1</fullName>
    </recommendedName>
</protein>
<dbReference type="InParanoid" id="A0A1V9X9S8"/>
<dbReference type="FunCoup" id="A0A1V9X9S8">
    <property type="interactions" value="2091"/>
</dbReference>
<dbReference type="PANTHER" id="PTHR21573:SF0">
    <property type="entry name" value="ER MEMBRANE PROTEIN COMPLEX SUBUNIT 1"/>
    <property type="match status" value="1"/>
</dbReference>
<keyword evidence="10" id="KW-0325">Glycoprotein</keyword>
<keyword evidence="5 11" id="KW-0812">Transmembrane</keyword>
<dbReference type="EMBL" id="MNPL01017953">
    <property type="protein sequence ID" value="OQR70305.1"/>
    <property type="molecule type" value="Genomic_DNA"/>
</dbReference>
<reference evidence="15 16" key="1">
    <citation type="journal article" date="2017" name="Gigascience">
        <title>Draft genome of the honey bee ectoparasitic mite, Tropilaelaps mercedesae, is shaped by the parasitic life history.</title>
        <authorList>
            <person name="Dong X."/>
            <person name="Armstrong S.D."/>
            <person name="Xia D."/>
            <person name="Makepeace B.L."/>
            <person name="Darby A.C."/>
            <person name="Kadowaki T."/>
        </authorList>
    </citation>
    <scope>NUCLEOTIDE SEQUENCE [LARGE SCALE GENOMIC DNA]</scope>
    <source>
        <strain evidence="15">Wuxi-XJTLU</strain>
    </source>
</reference>
<evidence type="ECO:0000256" key="6">
    <source>
        <dbReference type="ARBA" id="ARBA00022729"/>
    </source>
</evidence>
<comment type="caution">
    <text evidence="15">The sequence shown here is derived from an EMBL/GenBank/DDBJ whole genome shotgun (WGS) entry which is preliminary data.</text>
</comment>
<feature type="signal peptide" evidence="12">
    <location>
        <begin position="1"/>
        <end position="18"/>
    </location>
</feature>
<feature type="chain" id="PRO_5012732103" description="ER membrane protein complex subunit 1" evidence="12">
    <location>
        <begin position="19"/>
        <end position="870"/>
    </location>
</feature>
<feature type="domain" description="ER membrane protein complex subunit 1 C-terminal" evidence="13">
    <location>
        <begin position="666"/>
        <end position="869"/>
    </location>
</feature>
<keyword evidence="7" id="KW-0256">Endoplasmic reticulum</keyword>
<feature type="domain" description="EMC1 first beta-propeller" evidence="14">
    <location>
        <begin position="135"/>
        <end position="358"/>
    </location>
</feature>
<accession>A0A1V9X9S8</accession>
<comment type="subcellular location">
    <subcellularLocation>
        <location evidence="1">Endoplasmic reticulum membrane</location>
        <topology evidence="1">Single-pass type I membrane protein</topology>
    </subcellularLocation>
</comment>
<evidence type="ECO:0000313" key="15">
    <source>
        <dbReference type="EMBL" id="OQR70305.1"/>
    </source>
</evidence>
<dbReference type="InterPro" id="IPR011047">
    <property type="entry name" value="Quinoprotein_ADH-like_sf"/>
</dbReference>
<dbReference type="InterPro" id="IPR058545">
    <property type="entry name" value="Beta-prop_EMC1_1st"/>
</dbReference>
<feature type="transmembrane region" description="Helical" evidence="11">
    <location>
        <begin position="839"/>
        <end position="860"/>
    </location>
</feature>
<evidence type="ECO:0000256" key="4">
    <source>
        <dbReference type="ARBA" id="ARBA00020824"/>
    </source>
</evidence>
<dbReference type="InterPro" id="IPR015943">
    <property type="entry name" value="WD40/YVTN_repeat-like_dom_sf"/>
</dbReference>
<dbReference type="AlphaFoldDB" id="A0A1V9X9S8"/>
<dbReference type="STRING" id="418985.A0A1V9X9S8"/>
<evidence type="ECO:0000259" key="14">
    <source>
        <dbReference type="Pfam" id="PF25293"/>
    </source>
</evidence>
<keyword evidence="16" id="KW-1185">Reference proteome</keyword>
<evidence type="ECO:0000256" key="11">
    <source>
        <dbReference type="SAM" id="Phobius"/>
    </source>
</evidence>
<evidence type="ECO:0000256" key="5">
    <source>
        <dbReference type="ARBA" id="ARBA00022692"/>
    </source>
</evidence>
<evidence type="ECO:0000259" key="13">
    <source>
        <dbReference type="Pfam" id="PF07774"/>
    </source>
</evidence>
<evidence type="ECO:0000256" key="1">
    <source>
        <dbReference type="ARBA" id="ARBA00004115"/>
    </source>
</evidence>
<evidence type="ECO:0000256" key="3">
    <source>
        <dbReference type="ARBA" id="ARBA00011276"/>
    </source>
</evidence>
<dbReference type="Proteomes" id="UP000192247">
    <property type="component" value="Unassembled WGS sequence"/>
</dbReference>
<dbReference type="InterPro" id="IPR011678">
    <property type="entry name" value="EMC1_C"/>
</dbReference>
<dbReference type="PANTHER" id="PTHR21573">
    <property type="entry name" value="ER MEMBRANE PROTEIN COMPLEX SUBUNIT 1"/>
    <property type="match status" value="1"/>
</dbReference>
<gene>
    <name evidence="15" type="ORF">BIW11_11711</name>
</gene>
<dbReference type="Pfam" id="PF25293">
    <property type="entry name" value="Beta-prop_EMC1_N"/>
    <property type="match status" value="2"/>
</dbReference>
<dbReference type="Pfam" id="PF07774">
    <property type="entry name" value="EMC1_C"/>
    <property type="match status" value="1"/>
</dbReference>
<keyword evidence="8 11" id="KW-1133">Transmembrane helix</keyword>
<evidence type="ECO:0000256" key="9">
    <source>
        <dbReference type="ARBA" id="ARBA00023136"/>
    </source>
</evidence>
<dbReference type="SUPFAM" id="SSF50998">
    <property type="entry name" value="Quinoprotein alcohol dehydrogenase-like"/>
    <property type="match status" value="1"/>
</dbReference>
<sequence length="870" mass="96240">MFVAKLAAFVALWGLGGALYEDQIGKWDWLQKHIGPVELVNFGLLPAGPNIVVATKSNVLAALNARNGKLVWRKLFEEDSRGAIHALSLRGNPVLVVGSSPAVVRSFLPSNGALIWETRLPFAAPKDSDQKHFIDADGMRVISVYTSDDHVIISDFSYASQKVKTSPQLPAPFARSAQCTLVGYAFYACVDTGGFLQVASLEHNSQEFVPTELKFLSSSSAAVELNALPEGQFLALQSGATTYLLEITNEGPKVLKQFDGLKEITGFKSNGLVYHVLVRSTESACLALSVLDHQLNPVSGLDSELCVPDVFSSTISSLTITGVMRRDGVLSYRVLVTTRDAAVLMFQKEGRVAWSREEALSEVTNVQFVDLPLSDIEAQIEEEFTEKSADIVSMFLKRIYSQIQQVASLFEPKNPLSKNFGLVRDNFGFHKVLFMATSVGKFFLIDNLSGEILWSKFVPEMRPFVNGQYITTIQRSKAHFPHPPMLTVFGRASSGGSRVLSINPITGQVLDERELPLTITQTSVLPPNEDFLKSVLLFDETAMKVEVYPTNYDHKHYLLSVKRDSLVKGFLIENGKVKELWTMRLAVGSRVEAVAVKRVENVHSQGRVLGDRTVLYKYTNPNLAAVIAYSSQQSYIFVYLLDVVTGAIIYQGGHPKARGPIHAVHSENWLIYSFINEKMRRQEISALDLYVGLEQPNNTFSSFTAPQPQVEHATFILPDHVVHLKDTVTEKGITSKLILAANAQGYLLEIPKAMLDPRRPVNPTALHREEGLIPYVPEILVPSQSILNYNQTVARVRGIETAPSGLESTCLVLAYGLDMYYTRVAPSQNFDILKDNFDHLLICVVLAGLIFASYVTKALAARKALKAAWK</sequence>
<keyword evidence="6 12" id="KW-0732">Signal</keyword>
<organism evidence="15 16">
    <name type="scientific">Tropilaelaps mercedesae</name>
    <dbReference type="NCBI Taxonomy" id="418985"/>
    <lineage>
        <taxon>Eukaryota</taxon>
        <taxon>Metazoa</taxon>
        <taxon>Ecdysozoa</taxon>
        <taxon>Arthropoda</taxon>
        <taxon>Chelicerata</taxon>
        <taxon>Arachnida</taxon>
        <taxon>Acari</taxon>
        <taxon>Parasitiformes</taxon>
        <taxon>Mesostigmata</taxon>
        <taxon>Gamasina</taxon>
        <taxon>Dermanyssoidea</taxon>
        <taxon>Laelapidae</taxon>
        <taxon>Tropilaelaps</taxon>
    </lineage>
</organism>
<feature type="domain" description="EMC1 first beta-propeller" evidence="14">
    <location>
        <begin position="18"/>
        <end position="127"/>
    </location>
</feature>
<evidence type="ECO:0000256" key="8">
    <source>
        <dbReference type="ARBA" id="ARBA00022989"/>
    </source>
</evidence>
<evidence type="ECO:0000256" key="12">
    <source>
        <dbReference type="SAM" id="SignalP"/>
    </source>
</evidence>
<evidence type="ECO:0000313" key="16">
    <source>
        <dbReference type="Proteomes" id="UP000192247"/>
    </source>
</evidence>
<evidence type="ECO:0000256" key="2">
    <source>
        <dbReference type="ARBA" id="ARBA00007904"/>
    </source>
</evidence>